<dbReference type="PANTHER" id="PTHR24252">
    <property type="entry name" value="ACROSIN-RELATED"/>
    <property type="match status" value="1"/>
</dbReference>
<accession>A0A6J6LZE9</accession>
<dbReference type="CDD" id="cd00063">
    <property type="entry name" value="FN3"/>
    <property type="match status" value="1"/>
</dbReference>
<dbReference type="InterPro" id="IPR013783">
    <property type="entry name" value="Ig-like_fold"/>
</dbReference>
<feature type="domain" description="Peptidase S1" evidence="2">
    <location>
        <begin position="45"/>
        <end position="279"/>
    </location>
</feature>
<dbReference type="PANTHER" id="PTHR24252:SF7">
    <property type="entry name" value="HYALIN"/>
    <property type="match status" value="1"/>
</dbReference>
<dbReference type="SUPFAM" id="SSF50494">
    <property type="entry name" value="Trypsin-like serine proteases"/>
    <property type="match status" value="1"/>
</dbReference>
<dbReference type="InterPro" id="IPR018114">
    <property type="entry name" value="TRYPSIN_HIS"/>
</dbReference>
<dbReference type="GO" id="GO:0006508">
    <property type="term" value="P:proteolysis"/>
    <property type="evidence" value="ECO:0007669"/>
    <property type="project" value="InterPro"/>
</dbReference>
<dbReference type="PROSITE" id="PS00135">
    <property type="entry name" value="TRYPSIN_SER"/>
    <property type="match status" value="1"/>
</dbReference>
<organism evidence="4">
    <name type="scientific">freshwater metagenome</name>
    <dbReference type="NCBI Taxonomy" id="449393"/>
    <lineage>
        <taxon>unclassified sequences</taxon>
        <taxon>metagenomes</taxon>
        <taxon>ecological metagenomes</taxon>
    </lineage>
</organism>
<evidence type="ECO:0000256" key="1">
    <source>
        <dbReference type="ARBA" id="ARBA00023157"/>
    </source>
</evidence>
<dbReference type="Gene3D" id="2.40.10.10">
    <property type="entry name" value="Trypsin-like serine proteases"/>
    <property type="match status" value="1"/>
</dbReference>
<dbReference type="GO" id="GO:0004252">
    <property type="term" value="F:serine-type endopeptidase activity"/>
    <property type="evidence" value="ECO:0007669"/>
    <property type="project" value="InterPro"/>
</dbReference>
<dbReference type="AlphaFoldDB" id="A0A6J6LZE9"/>
<dbReference type="SMART" id="SM00020">
    <property type="entry name" value="Tryp_SPc"/>
    <property type="match status" value="1"/>
</dbReference>
<dbReference type="InterPro" id="IPR043504">
    <property type="entry name" value="Peptidase_S1_PA_chymotrypsin"/>
</dbReference>
<dbReference type="PRINTS" id="PR00722">
    <property type="entry name" value="CHYMOTRYPSIN"/>
</dbReference>
<proteinExistence type="predicted"/>
<gene>
    <name evidence="4" type="ORF">UFOPK2310_00374</name>
</gene>
<dbReference type="PROSITE" id="PS50240">
    <property type="entry name" value="TRYPSIN_DOM"/>
    <property type="match status" value="1"/>
</dbReference>
<dbReference type="EMBL" id="CAEZWW010000029">
    <property type="protein sequence ID" value="CAB4666369.1"/>
    <property type="molecule type" value="Genomic_DNA"/>
</dbReference>
<dbReference type="Pfam" id="PF00041">
    <property type="entry name" value="fn3"/>
    <property type="match status" value="1"/>
</dbReference>
<dbReference type="PROSITE" id="PS50853">
    <property type="entry name" value="FN3"/>
    <property type="match status" value="1"/>
</dbReference>
<dbReference type="InterPro" id="IPR036116">
    <property type="entry name" value="FN3_sf"/>
</dbReference>
<name>A0A6J6LZE9_9ZZZZ</name>
<evidence type="ECO:0000313" key="4">
    <source>
        <dbReference type="EMBL" id="CAB4666369.1"/>
    </source>
</evidence>
<dbReference type="InterPro" id="IPR009003">
    <property type="entry name" value="Peptidase_S1_PA"/>
</dbReference>
<dbReference type="Pfam" id="PF00089">
    <property type="entry name" value="Trypsin"/>
    <property type="match status" value="1"/>
</dbReference>
<dbReference type="InterPro" id="IPR033116">
    <property type="entry name" value="TRYPSIN_SER"/>
</dbReference>
<dbReference type="PROSITE" id="PS00134">
    <property type="entry name" value="TRYPSIN_HIS"/>
    <property type="match status" value="1"/>
</dbReference>
<keyword evidence="1" id="KW-1015">Disulfide bond</keyword>
<dbReference type="CDD" id="cd00190">
    <property type="entry name" value="Tryp_SPc"/>
    <property type="match status" value="1"/>
</dbReference>
<dbReference type="InterPro" id="IPR001254">
    <property type="entry name" value="Trypsin_dom"/>
</dbReference>
<dbReference type="InterPro" id="IPR001314">
    <property type="entry name" value="Peptidase_S1A"/>
</dbReference>
<reference evidence="4" key="1">
    <citation type="submission" date="2020-05" db="EMBL/GenBank/DDBJ databases">
        <authorList>
            <person name="Chiriac C."/>
            <person name="Salcher M."/>
            <person name="Ghai R."/>
            <person name="Kavagutti S V."/>
        </authorList>
    </citation>
    <scope>NUCLEOTIDE SEQUENCE</scope>
</reference>
<evidence type="ECO:0000259" key="3">
    <source>
        <dbReference type="PROSITE" id="PS50853"/>
    </source>
</evidence>
<dbReference type="InterPro" id="IPR003961">
    <property type="entry name" value="FN3_dom"/>
</dbReference>
<dbReference type="SMART" id="SM00060">
    <property type="entry name" value="FN3"/>
    <property type="match status" value="1"/>
</dbReference>
<dbReference type="Gene3D" id="2.60.40.10">
    <property type="entry name" value="Immunoglobulins"/>
    <property type="match status" value="1"/>
</dbReference>
<dbReference type="FunFam" id="2.40.10.10:FF:000166">
    <property type="entry name" value="Trypsin"/>
    <property type="match status" value="1"/>
</dbReference>
<sequence length="443" mass="44090">MRIDLRRRPAAALLAFICSLSALGSLIALISPGAQAAPPLIAPRIIGGTPTTINVVPWQVLLVAGGKLCGGSIISSTWILTAAHCVNGINPSQVAVYSGISNNSQRASVAPIAAASIAVHPGFAPTSYSNDIALISLSAPIVTGPNVQVVALPIAQDPATWPPVGSEATVSGWGVTSFNAPSTSDQLLKATVQVLAPPAAACGEYGKGFDSLLSLCAGVQAGGVDTCQGDSGGPLVVNVGGVPLLAGVTSVGFECARANYPGIYSRTTTFIPWIRGFVDIPVTAPIPPADVVVTAVAGAQAVVSWTASINNGGAAVASYTALASPGGAMCSTVEVTCAVTGLIPGKTYTFTVSASNSIGPGQASVASAPVVAVSGTSTVGRTVKVKTVVKWADLKYSASAKLSTSTAKICKVAKSGVLIRSVGTCVIAVQSGGKRGTAFIGAL</sequence>
<protein>
    <submittedName>
        <fullName evidence="4">Unannotated protein</fullName>
    </submittedName>
</protein>
<dbReference type="SUPFAM" id="SSF49265">
    <property type="entry name" value="Fibronectin type III"/>
    <property type="match status" value="1"/>
</dbReference>
<feature type="domain" description="Fibronectin type-III" evidence="3">
    <location>
        <begin position="287"/>
        <end position="375"/>
    </location>
</feature>
<evidence type="ECO:0000259" key="2">
    <source>
        <dbReference type="PROSITE" id="PS50240"/>
    </source>
</evidence>